<organism evidence="1 2">
    <name type="scientific">Lentinula aff. detonsa</name>
    <dbReference type="NCBI Taxonomy" id="2804958"/>
    <lineage>
        <taxon>Eukaryota</taxon>
        <taxon>Fungi</taxon>
        <taxon>Dikarya</taxon>
        <taxon>Basidiomycota</taxon>
        <taxon>Agaricomycotina</taxon>
        <taxon>Agaricomycetes</taxon>
        <taxon>Agaricomycetidae</taxon>
        <taxon>Agaricales</taxon>
        <taxon>Marasmiineae</taxon>
        <taxon>Omphalotaceae</taxon>
        <taxon>Lentinula</taxon>
    </lineage>
</organism>
<dbReference type="GO" id="GO:0003676">
    <property type="term" value="F:nucleic acid binding"/>
    <property type="evidence" value="ECO:0007669"/>
    <property type="project" value="InterPro"/>
</dbReference>
<sequence length="62" mass="7016">KVNVWGCITPWGVGELLRINGSLNAEQLVELYHKGLLCTLNMYAVPHHCILFQQDNDPKHTS</sequence>
<evidence type="ECO:0008006" key="3">
    <source>
        <dbReference type="Google" id="ProtNLM"/>
    </source>
</evidence>
<reference evidence="1" key="1">
    <citation type="submission" date="2022-08" db="EMBL/GenBank/DDBJ databases">
        <authorList>
            <consortium name="DOE Joint Genome Institute"/>
            <person name="Min B."/>
            <person name="Riley R."/>
            <person name="Sierra-Patev S."/>
            <person name="Naranjo-Ortiz M."/>
            <person name="Looney B."/>
            <person name="Konkel Z."/>
            <person name="Slot J.C."/>
            <person name="Sakamoto Y."/>
            <person name="Steenwyk J.L."/>
            <person name="Rokas A."/>
            <person name="Carro J."/>
            <person name="Camarero S."/>
            <person name="Ferreira P."/>
            <person name="Molpeceres G."/>
            <person name="Ruiz-Duenas F.J."/>
            <person name="Serrano A."/>
            <person name="Henrissat B."/>
            <person name="Drula E."/>
            <person name="Hughes K.W."/>
            <person name="Mata J.L."/>
            <person name="Ishikawa N.K."/>
            <person name="Vargas-Isla R."/>
            <person name="Ushijima S."/>
            <person name="Smith C.A."/>
            <person name="Ahrendt S."/>
            <person name="Andreopoulos W."/>
            <person name="He G."/>
            <person name="Labutti K."/>
            <person name="Lipzen A."/>
            <person name="Ng V."/>
            <person name="Sandor L."/>
            <person name="Barry K."/>
            <person name="Martinez A.T."/>
            <person name="Xiao Y."/>
            <person name="Gibbons J.G."/>
            <person name="Terashima K."/>
            <person name="Hibbett D.S."/>
            <person name="Grigoriev I.V."/>
        </authorList>
    </citation>
    <scope>NUCLEOTIDE SEQUENCE</scope>
    <source>
        <strain evidence="1">TFB10291</strain>
    </source>
</reference>
<dbReference type="Gene3D" id="3.30.420.10">
    <property type="entry name" value="Ribonuclease H-like superfamily/Ribonuclease H"/>
    <property type="match status" value="1"/>
</dbReference>
<comment type="caution">
    <text evidence="1">The sequence shown here is derived from an EMBL/GenBank/DDBJ whole genome shotgun (WGS) entry which is preliminary data.</text>
</comment>
<evidence type="ECO:0000313" key="2">
    <source>
        <dbReference type="Proteomes" id="UP001163798"/>
    </source>
</evidence>
<dbReference type="EMBL" id="MU793450">
    <property type="protein sequence ID" value="KAJ3782837.1"/>
    <property type="molecule type" value="Genomic_DNA"/>
</dbReference>
<dbReference type="Proteomes" id="UP001163798">
    <property type="component" value="Unassembled WGS sequence"/>
</dbReference>
<keyword evidence="2" id="KW-1185">Reference proteome</keyword>
<proteinExistence type="predicted"/>
<name>A0AA38NI39_9AGAR</name>
<dbReference type="InterPro" id="IPR036397">
    <property type="entry name" value="RNaseH_sf"/>
</dbReference>
<gene>
    <name evidence="1" type="ORF">GGU10DRAFT_274763</name>
</gene>
<protein>
    <recommendedName>
        <fullName evidence="3">Transposase</fullName>
    </recommendedName>
</protein>
<dbReference type="AlphaFoldDB" id="A0AA38NI39"/>
<evidence type="ECO:0000313" key="1">
    <source>
        <dbReference type="EMBL" id="KAJ3782837.1"/>
    </source>
</evidence>
<feature type="non-terminal residue" evidence="1">
    <location>
        <position position="1"/>
    </location>
</feature>
<accession>A0AA38NI39</accession>